<dbReference type="AlphaFoldDB" id="A0AAV9B546"/>
<proteinExistence type="predicted"/>
<dbReference type="EMBL" id="JAUJYN010000005">
    <property type="protein sequence ID" value="KAK1271525.1"/>
    <property type="molecule type" value="Genomic_DNA"/>
</dbReference>
<organism evidence="1 2">
    <name type="scientific">Acorus gramineus</name>
    <name type="common">Dwarf sweet flag</name>
    <dbReference type="NCBI Taxonomy" id="55184"/>
    <lineage>
        <taxon>Eukaryota</taxon>
        <taxon>Viridiplantae</taxon>
        <taxon>Streptophyta</taxon>
        <taxon>Embryophyta</taxon>
        <taxon>Tracheophyta</taxon>
        <taxon>Spermatophyta</taxon>
        <taxon>Magnoliopsida</taxon>
        <taxon>Liliopsida</taxon>
        <taxon>Acoraceae</taxon>
        <taxon>Acorus</taxon>
    </lineage>
</organism>
<protein>
    <submittedName>
        <fullName evidence="1">Uncharacterized protein</fullName>
    </submittedName>
</protein>
<reference evidence="1" key="1">
    <citation type="journal article" date="2023" name="Nat. Commun.">
        <title>Diploid and tetraploid genomes of Acorus and the evolution of monocots.</title>
        <authorList>
            <person name="Ma L."/>
            <person name="Liu K.W."/>
            <person name="Li Z."/>
            <person name="Hsiao Y.Y."/>
            <person name="Qi Y."/>
            <person name="Fu T."/>
            <person name="Tang G.D."/>
            <person name="Zhang D."/>
            <person name="Sun W.H."/>
            <person name="Liu D.K."/>
            <person name="Li Y."/>
            <person name="Chen G.Z."/>
            <person name="Liu X.D."/>
            <person name="Liao X.Y."/>
            <person name="Jiang Y.T."/>
            <person name="Yu X."/>
            <person name="Hao Y."/>
            <person name="Huang J."/>
            <person name="Zhao X.W."/>
            <person name="Ke S."/>
            <person name="Chen Y.Y."/>
            <person name="Wu W.L."/>
            <person name="Hsu J.L."/>
            <person name="Lin Y.F."/>
            <person name="Huang M.D."/>
            <person name="Li C.Y."/>
            <person name="Huang L."/>
            <person name="Wang Z.W."/>
            <person name="Zhao X."/>
            <person name="Zhong W.Y."/>
            <person name="Peng D.H."/>
            <person name="Ahmad S."/>
            <person name="Lan S."/>
            <person name="Zhang J.S."/>
            <person name="Tsai W.C."/>
            <person name="Van de Peer Y."/>
            <person name="Liu Z.J."/>
        </authorList>
    </citation>
    <scope>NUCLEOTIDE SEQUENCE</scope>
    <source>
        <strain evidence="1">SCP</strain>
    </source>
</reference>
<name>A0AAV9B546_ACOGR</name>
<reference evidence="1" key="2">
    <citation type="submission" date="2023-06" db="EMBL/GenBank/DDBJ databases">
        <authorList>
            <person name="Ma L."/>
            <person name="Liu K.-W."/>
            <person name="Li Z."/>
            <person name="Hsiao Y.-Y."/>
            <person name="Qi Y."/>
            <person name="Fu T."/>
            <person name="Tang G."/>
            <person name="Zhang D."/>
            <person name="Sun W.-H."/>
            <person name="Liu D.-K."/>
            <person name="Li Y."/>
            <person name="Chen G.-Z."/>
            <person name="Liu X.-D."/>
            <person name="Liao X.-Y."/>
            <person name="Jiang Y.-T."/>
            <person name="Yu X."/>
            <person name="Hao Y."/>
            <person name="Huang J."/>
            <person name="Zhao X.-W."/>
            <person name="Ke S."/>
            <person name="Chen Y.-Y."/>
            <person name="Wu W.-L."/>
            <person name="Hsu J.-L."/>
            <person name="Lin Y.-F."/>
            <person name="Huang M.-D."/>
            <person name="Li C.-Y."/>
            <person name="Huang L."/>
            <person name="Wang Z.-W."/>
            <person name="Zhao X."/>
            <person name="Zhong W.-Y."/>
            <person name="Peng D.-H."/>
            <person name="Ahmad S."/>
            <person name="Lan S."/>
            <person name="Zhang J.-S."/>
            <person name="Tsai W.-C."/>
            <person name="Van De Peer Y."/>
            <person name="Liu Z.-J."/>
        </authorList>
    </citation>
    <scope>NUCLEOTIDE SEQUENCE</scope>
    <source>
        <strain evidence="1">SCP</strain>
        <tissue evidence="1">Leaves</tissue>
    </source>
</reference>
<keyword evidence="2" id="KW-1185">Reference proteome</keyword>
<sequence length="77" mass="9426">MNWRLYPLELETYSPVNPRPYHEPEKCHEFEIKLLNEWETYSPHEYDHEFEADSCINPRKTPHIDMKIPAYESETYP</sequence>
<gene>
    <name evidence="1" type="ORF">QJS04_geneDACA022663</name>
</gene>
<evidence type="ECO:0000313" key="2">
    <source>
        <dbReference type="Proteomes" id="UP001179952"/>
    </source>
</evidence>
<evidence type="ECO:0000313" key="1">
    <source>
        <dbReference type="EMBL" id="KAK1271525.1"/>
    </source>
</evidence>
<dbReference type="Proteomes" id="UP001179952">
    <property type="component" value="Unassembled WGS sequence"/>
</dbReference>
<comment type="caution">
    <text evidence="1">The sequence shown here is derived from an EMBL/GenBank/DDBJ whole genome shotgun (WGS) entry which is preliminary data.</text>
</comment>
<accession>A0AAV9B546</accession>